<dbReference type="InterPro" id="IPR036291">
    <property type="entry name" value="NAD(P)-bd_dom_sf"/>
</dbReference>
<dbReference type="PANTHER" id="PTHR42879:SF2">
    <property type="entry name" value="3-OXOACYL-[ACYL-CARRIER-PROTEIN] REDUCTASE FABG"/>
    <property type="match status" value="1"/>
</dbReference>
<dbReference type="Pfam" id="PF00106">
    <property type="entry name" value="adh_short"/>
    <property type="match status" value="1"/>
</dbReference>
<dbReference type="Gene3D" id="3.40.50.720">
    <property type="entry name" value="NAD(P)-binding Rossmann-like Domain"/>
    <property type="match status" value="1"/>
</dbReference>
<dbReference type="PRINTS" id="PR00081">
    <property type="entry name" value="GDHRDH"/>
</dbReference>
<dbReference type="InterPro" id="IPR002347">
    <property type="entry name" value="SDR_fam"/>
</dbReference>
<accession>A0A382B669</accession>
<dbReference type="SUPFAM" id="SSF51735">
    <property type="entry name" value="NAD(P)-binding Rossmann-fold domains"/>
    <property type="match status" value="1"/>
</dbReference>
<name>A0A382B669_9ZZZZ</name>
<protein>
    <submittedName>
        <fullName evidence="2">Uncharacterized protein</fullName>
    </submittedName>
</protein>
<sequence length="177" mass="18881">MKLANHVAIVTGAGRGIGRKTAVVLAKEGADLILAARSVSEIEVVADEIRALGRKALAIPTDITQKPQVENMAKKTYDAFGKADILINNAGLARHNLIPDIEEQDWDDQIAVNLKGTFLCTQAFFKQMCEQKYGHIVNVSSTAGKVGPPSFGAYSAAKFGVAGLTEVTYAEGRQHGV</sequence>
<comment type="similarity">
    <text evidence="1">Belongs to the short-chain dehydrogenases/reductases (SDR) family.</text>
</comment>
<evidence type="ECO:0000256" key="1">
    <source>
        <dbReference type="ARBA" id="ARBA00006484"/>
    </source>
</evidence>
<evidence type="ECO:0000313" key="2">
    <source>
        <dbReference type="EMBL" id="SVB08772.1"/>
    </source>
</evidence>
<dbReference type="PANTHER" id="PTHR42879">
    <property type="entry name" value="3-OXOACYL-(ACYL-CARRIER-PROTEIN) REDUCTASE"/>
    <property type="match status" value="1"/>
</dbReference>
<dbReference type="InterPro" id="IPR050259">
    <property type="entry name" value="SDR"/>
</dbReference>
<gene>
    <name evidence="2" type="ORF">METZ01_LOCUS161626</name>
</gene>
<reference evidence="2" key="1">
    <citation type="submission" date="2018-05" db="EMBL/GenBank/DDBJ databases">
        <authorList>
            <person name="Lanie J.A."/>
            <person name="Ng W.-L."/>
            <person name="Kazmierczak K.M."/>
            <person name="Andrzejewski T.M."/>
            <person name="Davidsen T.M."/>
            <person name="Wayne K.J."/>
            <person name="Tettelin H."/>
            <person name="Glass J.I."/>
            <person name="Rusch D."/>
            <person name="Podicherti R."/>
            <person name="Tsui H.-C.T."/>
            <person name="Winkler M.E."/>
        </authorList>
    </citation>
    <scope>NUCLEOTIDE SEQUENCE</scope>
</reference>
<dbReference type="AlphaFoldDB" id="A0A382B669"/>
<feature type="non-terminal residue" evidence="2">
    <location>
        <position position="177"/>
    </location>
</feature>
<dbReference type="PRINTS" id="PR00080">
    <property type="entry name" value="SDRFAMILY"/>
</dbReference>
<dbReference type="EMBL" id="UINC01028204">
    <property type="protein sequence ID" value="SVB08772.1"/>
    <property type="molecule type" value="Genomic_DNA"/>
</dbReference>
<proteinExistence type="inferred from homology"/>
<organism evidence="2">
    <name type="scientific">marine metagenome</name>
    <dbReference type="NCBI Taxonomy" id="408172"/>
    <lineage>
        <taxon>unclassified sequences</taxon>
        <taxon>metagenomes</taxon>
        <taxon>ecological metagenomes</taxon>
    </lineage>
</organism>